<dbReference type="AlphaFoldDB" id="A0A7Z0SP04"/>
<dbReference type="InterPro" id="IPR024467">
    <property type="entry name" value="Xre/MbcA/ParS-like_toxin-bd"/>
</dbReference>
<dbReference type="Pfam" id="PF09722">
    <property type="entry name" value="Xre_MbcA_ParS_C"/>
    <property type="match status" value="1"/>
</dbReference>
<feature type="domain" description="Antitoxin Xre/MbcA/ParS-like toxin-binding" evidence="1">
    <location>
        <begin position="59"/>
        <end position="108"/>
    </location>
</feature>
<evidence type="ECO:0000313" key="2">
    <source>
        <dbReference type="EMBL" id="NYT73748.1"/>
    </source>
</evidence>
<keyword evidence="3" id="KW-1185">Reference proteome</keyword>
<comment type="caution">
    <text evidence="2">The sequence shown here is derived from an EMBL/GenBank/DDBJ whole genome shotgun (WGS) entry which is preliminary data.</text>
</comment>
<accession>A0A7Z0SP04</accession>
<name>A0A7Z0SP04_9GAMM</name>
<evidence type="ECO:0000259" key="1">
    <source>
        <dbReference type="Pfam" id="PF09722"/>
    </source>
</evidence>
<sequence>MSGTIFTPMLSSKEEYVKTTPIPPSQIEHTVSQKIARDDEKMISDDDSKQEITVAIWRAAIELFGGDRTAADKWLHSEALALGWKRPIDVIQEDAQQVMDLITRIDRGVYT</sequence>
<gene>
    <name evidence="2" type="ORF">HZU72_15125</name>
</gene>
<protein>
    <submittedName>
        <fullName evidence="2">DUF2384 domain-containing protein</fullName>
    </submittedName>
</protein>
<reference evidence="2 3" key="1">
    <citation type="submission" date="2020-07" db="EMBL/GenBank/DDBJ databases">
        <title>Halomonas sp. QX-2 draft genome sequence.</title>
        <authorList>
            <person name="Qiu X."/>
        </authorList>
    </citation>
    <scope>NUCLEOTIDE SEQUENCE [LARGE SCALE GENOMIC DNA]</scope>
    <source>
        <strain evidence="2 3">QX-2</strain>
    </source>
</reference>
<dbReference type="Proteomes" id="UP000520876">
    <property type="component" value="Unassembled WGS sequence"/>
</dbReference>
<dbReference type="RefSeq" id="WP_180093515.1">
    <property type="nucleotide sequence ID" value="NZ_JACCGK010000013.1"/>
</dbReference>
<dbReference type="EMBL" id="JACCGK010000013">
    <property type="protein sequence ID" value="NYT73748.1"/>
    <property type="molecule type" value="Genomic_DNA"/>
</dbReference>
<evidence type="ECO:0000313" key="3">
    <source>
        <dbReference type="Proteomes" id="UP000520876"/>
    </source>
</evidence>
<organism evidence="2 3">
    <name type="scientific">Vreelandella sedimenti</name>
    <dbReference type="NCBI Taxonomy" id="2729618"/>
    <lineage>
        <taxon>Bacteria</taxon>
        <taxon>Pseudomonadati</taxon>
        <taxon>Pseudomonadota</taxon>
        <taxon>Gammaproteobacteria</taxon>
        <taxon>Oceanospirillales</taxon>
        <taxon>Halomonadaceae</taxon>
        <taxon>Vreelandella</taxon>
    </lineage>
</organism>
<proteinExistence type="predicted"/>